<dbReference type="SMART" id="SM00895">
    <property type="entry name" value="FCD"/>
    <property type="match status" value="1"/>
</dbReference>
<dbReference type="GO" id="GO:0003677">
    <property type="term" value="F:DNA binding"/>
    <property type="evidence" value="ECO:0007669"/>
    <property type="project" value="UniProtKB-KW"/>
</dbReference>
<dbReference type="Gene3D" id="1.20.120.530">
    <property type="entry name" value="GntR ligand-binding domain-like"/>
    <property type="match status" value="1"/>
</dbReference>
<dbReference type="EMBL" id="JABBNB010000008">
    <property type="protein sequence ID" value="NMO01565.1"/>
    <property type="molecule type" value="Genomic_DNA"/>
</dbReference>
<accession>A0A848KXI4</accession>
<dbReference type="PROSITE" id="PS50949">
    <property type="entry name" value="HTH_GNTR"/>
    <property type="match status" value="1"/>
</dbReference>
<keyword evidence="1" id="KW-0805">Transcription regulation</keyword>
<evidence type="ECO:0000313" key="6">
    <source>
        <dbReference type="Proteomes" id="UP000550729"/>
    </source>
</evidence>
<dbReference type="Proteomes" id="UP000550729">
    <property type="component" value="Unassembled WGS sequence"/>
</dbReference>
<sequence>MAKSTRNGELRAPELAYRWLRQKIVEVPRGDSLFLTENEIAESSGLSRTPVREALLRLEAEGFINRIPNKGAYIPAVTDRDIAAIMQVRMMIEDWSVRRVAEAGGALVDDLSEIITRQAAEDDATAFIDLDLAFHTAIISAAQNPILTDFYRSLRDRQMRMGIRIVTADHERRSRVVAEHRAIVDAIALGDPDLAGQAVRHHLDSTLASMTDNQ</sequence>
<protein>
    <submittedName>
        <fullName evidence="5">GntR family transcriptional regulator</fullName>
    </submittedName>
</protein>
<proteinExistence type="predicted"/>
<comment type="caution">
    <text evidence="5">The sequence shown here is derived from an EMBL/GenBank/DDBJ whole genome shotgun (WGS) entry which is preliminary data.</text>
</comment>
<evidence type="ECO:0000256" key="3">
    <source>
        <dbReference type="ARBA" id="ARBA00023163"/>
    </source>
</evidence>
<dbReference type="SUPFAM" id="SSF48008">
    <property type="entry name" value="GntR ligand-binding domain-like"/>
    <property type="match status" value="1"/>
</dbReference>
<keyword evidence="2" id="KW-0238">DNA-binding</keyword>
<evidence type="ECO:0000256" key="1">
    <source>
        <dbReference type="ARBA" id="ARBA00023015"/>
    </source>
</evidence>
<dbReference type="InterPro" id="IPR011711">
    <property type="entry name" value="GntR_C"/>
</dbReference>
<dbReference type="PRINTS" id="PR00035">
    <property type="entry name" value="HTHGNTR"/>
</dbReference>
<evidence type="ECO:0000313" key="5">
    <source>
        <dbReference type="EMBL" id="NMO01565.1"/>
    </source>
</evidence>
<name>A0A848KXI4_9ACTN</name>
<dbReference type="InterPro" id="IPR036390">
    <property type="entry name" value="WH_DNA-bd_sf"/>
</dbReference>
<dbReference type="SUPFAM" id="SSF46785">
    <property type="entry name" value="Winged helix' DNA-binding domain"/>
    <property type="match status" value="1"/>
</dbReference>
<organism evidence="5 6">
    <name type="scientific">Gordonia asplenii</name>
    <dbReference type="NCBI Taxonomy" id="2725283"/>
    <lineage>
        <taxon>Bacteria</taxon>
        <taxon>Bacillati</taxon>
        <taxon>Actinomycetota</taxon>
        <taxon>Actinomycetes</taxon>
        <taxon>Mycobacteriales</taxon>
        <taxon>Gordoniaceae</taxon>
        <taxon>Gordonia</taxon>
    </lineage>
</organism>
<dbReference type="GO" id="GO:0003700">
    <property type="term" value="F:DNA-binding transcription factor activity"/>
    <property type="evidence" value="ECO:0007669"/>
    <property type="project" value="InterPro"/>
</dbReference>
<dbReference type="PANTHER" id="PTHR43537:SF24">
    <property type="entry name" value="GLUCONATE OPERON TRANSCRIPTIONAL REPRESSOR"/>
    <property type="match status" value="1"/>
</dbReference>
<dbReference type="CDD" id="cd07377">
    <property type="entry name" value="WHTH_GntR"/>
    <property type="match status" value="1"/>
</dbReference>
<evidence type="ECO:0000256" key="2">
    <source>
        <dbReference type="ARBA" id="ARBA00023125"/>
    </source>
</evidence>
<evidence type="ECO:0000259" key="4">
    <source>
        <dbReference type="PROSITE" id="PS50949"/>
    </source>
</evidence>
<dbReference type="SMART" id="SM00345">
    <property type="entry name" value="HTH_GNTR"/>
    <property type="match status" value="1"/>
</dbReference>
<dbReference type="Pfam" id="PF00392">
    <property type="entry name" value="GntR"/>
    <property type="match status" value="1"/>
</dbReference>
<dbReference type="InterPro" id="IPR000524">
    <property type="entry name" value="Tscrpt_reg_HTH_GntR"/>
</dbReference>
<dbReference type="Gene3D" id="1.10.10.10">
    <property type="entry name" value="Winged helix-like DNA-binding domain superfamily/Winged helix DNA-binding domain"/>
    <property type="match status" value="1"/>
</dbReference>
<dbReference type="AlphaFoldDB" id="A0A848KXI4"/>
<dbReference type="InterPro" id="IPR036388">
    <property type="entry name" value="WH-like_DNA-bd_sf"/>
</dbReference>
<dbReference type="RefSeq" id="WP_170194062.1">
    <property type="nucleotide sequence ID" value="NZ_JABBNB010000008.1"/>
</dbReference>
<gene>
    <name evidence="5" type="ORF">HH308_10110</name>
</gene>
<dbReference type="InterPro" id="IPR008920">
    <property type="entry name" value="TF_FadR/GntR_C"/>
</dbReference>
<keyword evidence="3" id="KW-0804">Transcription</keyword>
<feature type="domain" description="HTH gntR-type" evidence="4">
    <location>
        <begin position="10"/>
        <end position="77"/>
    </location>
</feature>
<keyword evidence="6" id="KW-1185">Reference proteome</keyword>
<dbReference type="PANTHER" id="PTHR43537">
    <property type="entry name" value="TRANSCRIPTIONAL REGULATOR, GNTR FAMILY"/>
    <property type="match status" value="1"/>
</dbReference>
<reference evidence="5 6" key="1">
    <citation type="submission" date="2020-04" db="EMBL/GenBank/DDBJ databases">
        <title>Gordonia sp. nov. TBRC 11910.</title>
        <authorList>
            <person name="Suriyachadkun C."/>
        </authorList>
    </citation>
    <scope>NUCLEOTIDE SEQUENCE [LARGE SCALE GENOMIC DNA]</scope>
    <source>
        <strain evidence="5 6">TBRC 11910</strain>
    </source>
</reference>
<dbReference type="Pfam" id="PF07729">
    <property type="entry name" value="FCD"/>
    <property type="match status" value="1"/>
</dbReference>